<accession>A0A507DFK1</accession>
<evidence type="ECO:0000256" key="6">
    <source>
        <dbReference type="PIRSR" id="PIRSR630616-1"/>
    </source>
</evidence>
<dbReference type="InterPro" id="IPR030616">
    <property type="entry name" value="Aur-like"/>
</dbReference>
<dbReference type="SUPFAM" id="SSF56112">
    <property type="entry name" value="Protein kinase-like (PK-like)"/>
    <property type="match status" value="1"/>
</dbReference>
<proteinExistence type="predicted"/>
<dbReference type="InterPro" id="IPR000719">
    <property type="entry name" value="Prot_kinase_dom"/>
</dbReference>
<protein>
    <recommendedName>
        <fullName evidence="8">Protein kinase domain-containing protein</fullName>
    </recommendedName>
</protein>
<feature type="domain" description="Protein kinase" evidence="8">
    <location>
        <begin position="1"/>
        <end position="231"/>
    </location>
</feature>
<dbReference type="PROSITE" id="PS00109">
    <property type="entry name" value="PROTEIN_KINASE_TYR"/>
    <property type="match status" value="1"/>
</dbReference>
<dbReference type="SMART" id="SM00220">
    <property type="entry name" value="S_TKc"/>
    <property type="match status" value="1"/>
</dbReference>
<gene>
    <name evidence="9" type="ORF">CcCBS67573_g10149</name>
</gene>
<feature type="compositionally biased region" description="Basic and acidic residues" evidence="7">
    <location>
        <begin position="26"/>
        <end position="42"/>
    </location>
</feature>
<feature type="region of interest" description="Disordered" evidence="7">
    <location>
        <begin position="1"/>
        <end position="47"/>
    </location>
</feature>
<organism evidence="9 10">
    <name type="scientific">Chytriomyces confervae</name>
    <dbReference type="NCBI Taxonomy" id="246404"/>
    <lineage>
        <taxon>Eukaryota</taxon>
        <taxon>Fungi</taxon>
        <taxon>Fungi incertae sedis</taxon>
        <taxon>Chytridiomycota</taxon>
        <taxon>Chytridiomycota incertae sedis</taxon>
        <taxon>Chytridiomycetes</taxon>
        <taxon>Chytridiales</taxon>
        <taxon>Chytriomycetaceae</taxon>
        <taxon>Chytriomyces</taxon>
    </lineage>
</organism>
<dbReference type="Pfam" id="PF00069">
    <property type="entry name" value="Pkinase"/>
    <property type="match status" value="1"/>
</dbReference>
<name>A0A507DFK1_9FUNG</name>
<dbReference type="STRING" id="246404.A0A507DFK1"/>
<dbReference type="EMBL" id="QEAP01001205">
    <property type="protein sequence ID" value="TPX49610.1"/>
    <property type="molecule type" value="Genomic_DNA"/>
</dbReference>
<keyword evidence="5" id="KW-0067">ATP-binding</keyword>
<dbReference type="InterPro" id="IPR008266">
    <property type="entry name" value="Tyr_kinase_AS"/>
</dbReference>
<evidence type="ECO:0000256" key="7">
    <source>
        <dbReference type="SAM" id="MobiDB-lite"/>
    </source>
</evidence>
<keyword evidence="3" id="KW-0547">Nucleotide-binding</keyword>
<comment type="caution">
    <text evidence="9">The sequence shown here is derived from an EMBL/GenBank/DDBJ whole genome shotgun (WGS) entry which is preliminary data.</text>
</comment>
<dbReference type="GO" id="GO:0005524">
    <property type="term" value="F:ATP binding"/>
    <property type="evidence" value="ECO:0007669"/>
    <property type="project" value="UniProtKB-KW"/>
</dbReference>
<dbReference type="GO" id="GO:0004674">
    <property type="term" value="F:protein serine/threonine kinase activity"/>
    <property type="evidence" value="ECO:0007669"/>
    <property type="project" value="UniProtKB-KW"/>
</dbReference>
<dbReference type="OrthoDB" id="10252171at2759"/>
<keyword evidence="4" id="KW-0418">Kinase</keyword>
<dbReference type="PANTHER" id="PTHR24350">
    <property type="entry name" value="SERINE/THREONINE-PROTEIN KINASE IAL-RELATED"/>
    <property type="match status" value="1"/>
</dbReference>
<reference evidence="9 10" key="1">
    <citation type="journal article" date="2019" name="Sci. Rep.">
        <title>Comparative genomics of chytrid fungi reveal insights into the obligate biotrophic and pathogenic lifestyle of Synchytrium endobioticum.</title>
        <authorList>
            <person name="van de Vossenberg B.T.L.H."/>
            <person name="Warris S."/>
            <person name="Nguyen H.D.T."/>
            <person name="van Gent-Pelzer M.P.E."/>
            <person name="Joly D.L."/>
            <person name="van de Geest H.C."/>
            <person name="Bonants P.J.M."/>
            <person name="Smith D.S."/>
            <person name="Levesque C.A."/>
            <person name="van der Lee T.A.J."/>
        </authorList>
    </citation>
    <scope>NUCLEOTIDE SEQUENCE [LARGE SCALE GENOMIC DNA]</scope>
    <source>
        <strain evidence="9 10">CBS 675.73</strain>
    </source>
</reference>
<evidence type="ECO:0000256" key="5">
    <source>
        <dbReference type="ARBA" id="ARBA00022840"/>
    </source>
</evidence>
<dbReference type="Proteomes" id="UP000320333">
    <property type="component" value="Unassembled WGS sequence"/>
</dbReference>
<evidence type="ECO:0000313" key="10">
    <source>
        <dbReference type="Proteomes" id="UP000320333"/>
    </source>
</evidence>
<keyword evidence="10" id="KW-1185">Reference proteome</keyword>
<evidence type="ECO:0000256" key="3">
    <source>
        <dbReference type="ARBA" id="ARBA00022741"/>
    </source>
</evidence>
<keyword evidence="2" id="KW-0808">Transferase</keyword>
<evidence type="ECO:0000256" key="1">
    <source>
        <dbReference type="ARBA" id="ARBA00022527"/>
    </source>
</evidence>
<evidence type="ECO:0000313" key="9">
    <source>
        <dbReference type="EMBL" id="TPX49610.1"/>
    </source>
</evidence>
<keyword evidence="1" id="KW-0723">Serine/threonine-protein kinase</keyword>
<dbReference type="InterPro" id="IPR011009">
    <property type="entry name" value="Kinase-like_dom_sf"/>
</dbReference>
<evidence type="ECO:0000259" key="8">
    <source>
        <dbReference type="PROSITE" id="PS50011"/>
    </source>
</evidence>
<dbReference type="AlphaFoldDB" id="A0A507DFK1"/>
<dbReference type="PROSITE" id="PS50011">
    <property type="entry name" value="PROTEIN_KINASE_DOM"/>
    <property type="match status" value="1"/>
</dbReference>
<sequence length="231" mass="26341">MTERYQPPRRVDDDRYNPIARGLETYSERVLKHTDSEDDPSHDPYPTNYQPDLKTKSLWELHKLNPFRIVKSGYLSGRVTAMEKAHCSLANMLSVRPKRTESEAKVVIRSTLEALVTCHSKDIVHRDVRPRNLLLFSDDLNSLKLGGFGVCSNDDVYSNCTGFQGTYGYMAPERLRAPQQHGMPVDIWATGATAYQLLYGFLPYQWYPGLERNIRFPATHVSSEGSHFASN</sequence>
<evidence type="ECO:0000256" key="4">
    <source>
        <dbReference type="ARBA" id="ARBA00022777"/>
    </source>
</evidence>
<evidence type="ECO:0000256" key="2">
    <source>
        <dbReference type="ARBA" id="ARBA00022679"/>
    </source>
</evidence>
<feature type="active site" description="Proton acceptor" evidence="6">
    <location>
        <position position="127"/>
    </location>
</feature>
<dbReference type="Gene3D" id="1.10.510.10">
    <property type="entry name" value="Transferase(Phosphotransferase) domain 1"/>
    <property type="match status" value="1"/>
</dbReference>